<reference evidence="3" key="2">
    <citation type="submission" date="2013-10" db="EMBL/GenBank/DDBJ databases">
        <authorList>
            <person name="Aslett M."/>
        </authorList>
    </citation>
    <scope>NUCLEOTIDE SEQUENCE [LARGE SCALE GENOMIC DNA]</scope>
    <source>
        <strain evidence="3">Houghton</strain>
    </source>
</reference>
<evidence type="ECO:0000313" key="3">
    <source>
        <dbReference type="EMBL" id="CDI86916.1"/>
    </source>
</evidence>
<dbReference type="SMART" id="SM00369">
    <property type="entry name" value="LRR_TYP"/>
    <property type="match status" value="1"/>
</dbReference>
<dbReference type="Gene3D" id="3.80.10.10">
    <property type="entry name" value="Ribonuclease Inhibitor"/>
    <property type="match status" value="1"/>
</dbReference>
<protein>
    <submittedName>
        <fullName evidence="3">Leucine rich repeat containing protein, putative</fullName>
    </submittedName>
</protein>
<keyword evidence="2" id="KW-0677">Repeat</keyword>
<reference evidence="3" key="1">
    <citation type="submission" date="2013-10" db="EMBL/GenBank/DDBJ databases">
        <title>Genomic analysis of the causative agents of coccidiosis in chickens.</title>
        <authorList>
            <person name="Reid A.J."/>
            <person name="Blake D."/>
            <person name="Billington K."/>
            <person name="Browne H."/>
            <person name="Dunn M."/>
            <person name="Hung S."/>
            <person name="Kawahara F."/>
            <person name="Miranda-Saavedra D."/>
            <person name="Mourier T."/>
            <person name="Nagra H."/>
            <person name="Otto T.D."/>
            <person name="Rawlings N."/>
            <person name="Sanchez A."/>
            <person name="Sanders M."/>
            <person name="Subramaniam C."/>
            <person name="Tay Y."/>
            <person name="Dear P."/>
            <person name="Doerig C."/>
            <person name="Gruber A."/>
            <person name="Parkinson J."/>
            <person name="Shirley M."/>
            <person name="Wan K.L."/>
            <person name="Berriman M."/>
            <person name="Tomley F."/>
            <person name="Pain A."/>
        </authorList>
    </citation>
    <scope>NUCLEOTIDE SEQUENCE [LARGE SCALE GENOMIC DNA]</scope>
    <source>
        <strain evidence="3">Houghton</strain>
    </source>
</reference>
<dbReference type="PROSITE" id="PS51450">
    <property type="entry name" value="LRR"/>
    <property type="match status" value="1"/>
</dbReference>
<evidence type="ECO:0000256" key="1">
    <source>
        <dbReference type="ARBA" id="ARBA00022614"/>
    </source>
</evidence>
<organism evidence="3 4">
    <name type="scientific">Eimeria praecox</name>
    <dbReference type="NCBI Taxonomy" id="51316"/>
    <lineage>
        <taxon>Eukaryota</taxon>
        <taxon>Sar</taxon>
        <taxon>Alveolata</taxon>
        <taxon>Apicomplexa</taxon>
        <taxon>Conoidasida</taxon>
        <taxon>Coccidia</taxon>
        <taxon>Eucoccidiorida</taxon>
        <taxon>Eimeriorina</taxon>
        <taxon>Eimeriidae</taxon>
        <taxon>Eimeria</taxon>
    </lineage>
</organism>
<evidence type="ECO:0000256" key="2">
    <source>
        <dbReference type="ARBA" id="ARBA00022737"/>
    </source>
</evidence>
<sequence length="215" mass="23765">MIDEAALNTNIERRLRPRSIYVASSPPETAIGEKRENSELQSFVLLGNLRVLDLSYNNISTLPSNFVQNLEYLKGLTKLTKVDFRGNPCSAWFPEYASVLVGNAVASGQHLHQLDAEAIAPRSEKEITDMAAQVIANLDQYDSTYMERQEAEATRPRLAKYAIKTALASDDGDITIGRLSGILERLLTVSADGSAELGATFYDICFRARHTISTH</sequence>
<accession>U6H2U0</accession>
<keyword evidence="4" id="KW-1185">Reference proteome</keyword>
<evidence type="ECO:0000313" key="4">
    <source>
        <dbReference type="Proteomes" id="UP000018201"/>
    </source>
</evidence>
<dbReference type="OrthoDB" id="660555at2759"/>
<dbReference type="AlphaFoldDB" id="U6H2U0"/>
<name>U6H2U0_9EIME</name>
<dbReference type="InterPro" id="IPR032675">
    <property type="entry name" value="LRR_dom_sf"/>
</dbReference>
<keyword evidence="1" id="KW-0433">Leucine-rich repeat</keyword>
<dbReference type="Pfam" id="PF00560">
    <property type="entry name" value="LRR_1"/>
    <property type="match status" value="1"/>
</dbReference>
<dbReference type="InterPro" id="IPR001611">
    <property type="entry name" value="Leu-rich_rpt"/>
</dbReference>
<dbReference type="SUPFAM" id="SSF52058">
    <property type="entry name" value="L domain-like"/>
    <property type="match status" value="1"/>
</dbReference>
<dbReference type="Proteomes" id="UP000018201">
    <property type="component" value="Unassembled WGS sequence"/>
</dbReference>
<gene>
    <name evidence="3" type="ORF">EPH_0022630</name>
</gene>
<dbReference type="InterPro" id="IPR003591">
    <property type="entry name" value="Leu-rich_rpt_typical-subtyp"/>
</dbReference>
<dbReference type="EMBL" id="HG696303">
    <property type="protein sequence ID" value="CDI86916.1"/>
    <property type="molecule type" value="Genomic_DNA"/>
</dbReference>
<dbReference type="VEuPathDB" id="ToxoDB:EPH_0022630"/>
<proteinExistence type="predicted"/>